<comment type="caution">
    <text evidence="1">The sequence shown here is derived from an EMBL/GenBank/DDBJ whole genome shotgun (WGS) entry which is preliminary data.</text>
</comment>
<dbReference type="RefSeq" id="WP_194538183.1">
    <property type="nucleotide sequence ID" value="NZ_JACEFB010000007.1"/>
</dbReference>
<dbReference type="AlphaFoldDB" id="A0A7V8VEZ5"/>
<reference evidence="1 2" key="1">
    <citation type="submission" date="2020-07" db="EMBL/GenBank/DDBJ databases">
        <title>Thermogemmata thermophila gen. nov., sp. nov., a novel moderate thermophilic planctomycete from a Kamchatka hot spring.</title>
        <authorList>
            <person name="Elcheninov A.G."/>
            <person name="Podosokorskaya O.A."/>
            <person name="Kovaleva O.L."/>
            <person name="Novikov A."/>
            <person name="Bonch-Osmolovskaya E.A."/>
            <person name="Toshchakov S.V."/>
            <person name="Kublanov I.V."/>
        </authorList>
    </citation>
    <scope>NUCLEOTIDE SEQUENCE [LARGE SCALE GENOMIC DNA]</scope>
    <source>
        <strain evidence="1 2">2918</strain>
    </source>
</reference>
<organism evidence="1 2">
    <name type="scientific">Thermogemmata fonticola</name>
    <dbReference type="NCBI Taxonomy" id="2755323"/>
    <lineage>
        <taxon>Bacteria</taxon>
        <taxon>Pseudomonadati</taxon>
        <taxon>Planctomycetota</taxon>
        <taxon>Planctomycetia</taxon>
        <taxon>Gemmatales</taxon>
        <taxon>Gemmataceae</taxon>
        <taxon>Thermogemmata</taxon>
    </lineage>
</organism>
<accession>A0A7V8VEZ5</accession>
<proteinExistence type="predicted"/>
<dbReference type="EMBL" id="JACEFB010000007">
    <property type="protein sequence ID" value="MBA2226742.1"/>
    <property type="molecule type" value="Genomic_DNA"/>
</dbReference>
<name>A0A7V8VEZ5_9BACT</name>
<dbReference type="Proteomes" id="UP000542342">
    <property type="component" value="Unassembled WGS sequence"/>
</dbReference>
<evidence type="ECO:0000313" key="1">
    <source>
        <dbReference type="EMBL" id="MBA2226742.1"/>
    </source>
</evidence>
<gene>
    <name evidence="1" type="ORF">H0921_11280</name>
</gene>
<evidence type="ECO:0000313" key="2">
    <source>
        <dbReference type="Proteomes" id="UP000542342"/>
    </source>
</evidence>
<protein>
    <submittedName>
        <fullName evidence="1">Uncharacterized protein</fullName>
    </submittedName>
</protein>
<keyword evidence="2" id="KW-1185">Reference proteome</keyword>
<sequence length="526" mass="59807">MLACRFLACAVVLVGTISWVWGWTRAHDQASRMPALAGLVPEPFRSHPDHCAFGVYPDRMNDWDIAQGENGRWAVLLLVREAVEALRQGDGPRACFLASVASHYPQDALCMSHSPLLMMSNARASDDLLPASVRPLLDKLPVERASREVRRYARGRKAELMKDRGFFTAQKPPELLPDLYTGVQGYVHDWLEDTAAALSLPPDQRGTIVGGQSLGQQPAWTWSEILRRRSKALQGTPLERLTEYERCNGIEGWSFYHRWLAAEYQGQWLLPFALWHHWPDKPAFRDSEALQAVFAEEFRIGVEATATLYRYVATAAQTQVVADWGPFKDHDARFDALVKEDVTIQVAEDRPDWRRAAAFLHQEFLFARQRQKSQANIALQTDAADARPAPAGHWIVLEKGTAYRLDVRPRAPGQPWLAIRLQVPDKDLAAMSHLVDLLLDEAQAPLWSTSPPQTVLKALTVYWAGSHLMRDLRTQKRSPEQLLDFVRQVPHRNTEDDKARFADAVRSTQRTPGLHPWLRWWQTYTP</sequence>